<gene>
    <name evidence="5" type="ORF">F7731_20005</name>
</gene>
<feature type="domain" description="AMP-binding enzyme C-terminal" evidence="4">
    <location>
        <begin position="739"/>
        <end position="815"/>
    </location>
</feature>
<comment type="caution">
    <text evidence="5">The sequence shown here is derived from an EMBL/GenBank/DDBJ whole genome shotgun (WGS) entry which is preliminary data.</text>
</comment>
<dbReference type="OrthoDB" id="9803968at2"/>
<dbReference type="Proteomes" id="UP000481030">
    <property type="component" value="Unassembled WGS sequence"/>
</dbReference>
<dbReference type="PANTHER" id="PTHR43201:SF5">
    <property type="entry name" value="MEDIUM-CHAIN ACYL-COA LIGASE ACSF2, MITOCHONDRIAL"/>
    <property type="match status" value="1"/>
</dbReference>
<keyword evidence="6" id="KW-1185">Reference proteome</keyword>
<dbReference type="PROSITE" id="PS00455">
    <property type="entry name" value="AMP_BINDING"/>
    <property type="match status" value="1"/>
</dbReference>
<dbReference type="Gene3D" id="3.30.300.30">
    <property type="match status" value="1"/>
</dbReference>
<dbReference type="InterPro" id="IPR001753">
    <property type="entry name" value="Enoyl-CoA_hydra/iso"/>
</dbReference>
<evidence type="ECO:0000259" key="3">
    <source>
        <dbReference type="Pfam" id="PF00501"/>
    </source>
</evidence>
<dbReference type="Gene3D" id="3.40.50.12780">
    <property type="entry name" value="N-terminal domain of ligase-like"/>
    <property type="match status" value="1"/>
</dbReference>
<dbReference type="RefSeq" id="WP_151536560.1">
    <property type="nucleotide sequence ID" value="NZ_WBOS01000014.1"/>
</dbReference>
<evidence type="ECO:0000256" key="2">
    <source>
        <dbReference type="ARBA" id="ARBA00022598"/>
    </source>
</evidence>
<dbReference type="InterPro" id="IPR045851">
    <property type="entry name" value="AMP-bd_C_sf"/>
</dbReference>
<keyword evidence="2" id="KW-0436">Ligase</keyword>
<evidence type="ECO:0000313" key="6">
    <source>
        <dbReference type="Proteomes" id="UP000481030"/>
    </source>
</evidence>
<dbReference type="CDD" id="cd06558">
    <property type="entry name" value="crotonase-like"/>
    <property type="match status" value="1"/>
</dbReference>
<dbReference type="PANTHER" id="PTHR43201">
    <property type="entry name" value="ACYL-COA SYNTHETASE"/>
    <property type="match status" value="1"/>
</dbReference>
<dbReference type="Pfam" id="PF13193">
    <property type="entry name" value="AMP-binding_C"/>
    <property type="match status" value="1"/>
</dbReference>
<comment type="similarity">
    <text evidence="1">Belongs to the ATP-dependent AMP-binding enzyme family.</text>
</comment>
<evidence type="ECO:0000256" key="1">
    <source>
        <dbReference type="ARBA" id="ARBA00006432"/>
    </source>
</evidence>
<dbReference type="InterPro" id="IPR029045">
    <property type="entry name" value="ClpP/crotonase-like_dom_sf"/>
</dbReference>
<feature type="domain" description="AMP-dependent synthetase/ligase" evidence="3">
    <location>
        <begin position="340"/>
        <end position="691"/>
    </location>
</feature>
<dbReference type="GO" id="GO:0031956">
    <property type="term" value="F:medium-chain fatty acid-CoA ligase activity"/>
    <property type="evidence" value="ECO:0007669"/>
    <property type="project" value="TreeGrafter"/>
</dbReference>
<organism evidence="5 6">
    <name type="scientific">Cytobacillus depressus</name>
    <dbReference type="NCBI Taxonomy" id="1602942"/>
    <lineage>
        <taxon>Bacteria</taxon>
        <taxon>Bacillati</taxon>
        <taxon>Bacillota</taxon>
        <taxon>Bacilli</taxon>
        <taxon>Bacillales</taxon>
        <taxon>Bacillaceae</taxon>
        <taxon>Cytobacillus</taxon>
    </lineage>
</organism>
<dbReference type="EMBL" id="WBOS01000014">
    <property type="protein sequence ID" value="KAB2330460.1"/>
    <property type="molecule type" value="Genomic_DNA"/>
</dbReference>
<sequence>MELKVTKFELREDGIATVWLHRPGRGNSWTNRMNAEYRWIMSTLDANPEVRAVVVTGTGNQFCVGADTKALDFYTETDEVYKETVKNAEYALPGYGVNPQFDNDLVWHWGLRVPVIAAINGACAGIAVAIANFCDLRYAASGAKFTTATPRLGLPAEYGLAWTLPRMVGVTNAAEILFTGKIFTSEEMFRIGFLNGVFPAGDEFLDKVYEVAKYIATKVSPTAATVTKRQLYSDLLRQEVGTSIEDSKGYIGALMRKPDFTEGVAAMAEKRQPRFGPREELPPLEQILEDEKAQLSKVDPASSKWENNRWSRETTEELVNGRKLRVYAKRPRTVAEFLVDARRWSDRTHVIQGDVRLTFADHEKAVARVANWMGKFGIKEGSRVAMLARNRLECSIAFWASHCLGAVVVLGNPWWSEAEVHRALELSNPEMVLCDKETVKLLPNGMIGILVEDLTDLLEGTDAPPLPQPMVDEDAPALVAFTSGTTGSAKGVILSQRSIVNNIQNMLVAQNRLPSEMDPSRSQRVTLLTLPLFHGAGIQVLTASLLTGAKLVYQAGRFNVTEVMSLIEKEKITTWGAVPTMVIRLMNHQDFTNYDLTSLTSIQVGGSAADADFRRQVNEAFPSLKSGGTGSLYGLQEGGGLLAMASSKELKDRHGCVGKLLPVVDVKILDPDEEGNGEILVQTPGMMSGYLGNEESPIDEDGLLHSGDVGHVSEDGYLYLSGRKKEIIIRGGENISSAQVEQVLMSYAPVAEVSVVGLPHKEMGEEVGAVIVLRWDAKATIDELLEHAKDNLGRFQLPTKWWIRRTPLPTNAMGKVVRKEIQKLWLEQGGENIVELEEVGSNRN</sequence>
<dbReference type="Pfam" id="PF00378">
    <property type="entry name" value="ECH_1"/>
    <property type="match status" value="1"/>
</dbReference>
<dbReference type="InterPro" id="IPR042099">
    <property type="entry name" value="ANL_N_sf"/>
</dbReference>
<proteinExistence type="inferred from homology"/>
<dbReference type="InterPro" id="IPR025110">
    <property type="entry name" value="AMP-bd_C"/>
</dbReference>
<dbReference type="InterPro" id="IPR020845">
    <property type="entry name" value="AMP-binding_CS"/>
</dbReference>
<accession>A0A6L3V090</accession>
<dbReference type="SUPFAM" id="SSF52096">
    <property type="entry name" value="ClpP/crotonase"/>
    <property type="match status" value="1"/>
</dbReference>
<dbReference type="SUPFAM" id="SSF56801">
    <property type="entry name" value="Acetyl-CoA synthetase-like"/>
    <property type="match status" value="1"/>
</dbReference>
<dbReference type="Pfam" id="PF00501">
    <property type="entry name" value="AMP-binding"/>
    <property type="match status" value="1"/>
</dbReference>
<protein>
    <submittedName>
        <fullName evidence="5">AMP-binding protein</fullName>
    </submittedName>
</protein>
<evidence type="ECO:0000259" key="4">
    <source>
        <dbReference type="Pfam" id="PF13193"/>
    </source>
</evidence>
<dbReference type="Gene3D" id="3.90.226.10">
    <property type="entry name" value="2-enoyl-CoA Hydratase, Chain A, domain 1"/>
    <property type="match status" value="1"/>
</dbReference>
<dbReference type="AlphaFoldDB" id="A0A6L3V090"/>
<dbReference type="InterPro" id="IPR000873">
    <property type="entry name" value="AMP-dep_synth/lig_dom"/>
</dbReference>
<evidence type="ECO:0000313" key="5">
    <source>
        <dbReference type="EMBL" id="KAB2330460.1"/>
    </source>
</evidence>
<name>A0A6L3V090_9BACI</name>
<reference evidence="5 6" key="1">
    <citation type="journal article" date="2016" name="Antonie Van Leeuwenhoek">
        <title>Bacillus depressus sp. nov., isolated from soil of a sunflower field.</title>
        <authorList>
            <person name="Wei X."/>
            <person name="Xin D."/>
            <person name="Xin Y."/>
            <person name="Zhang H."/>
            <person name="Wang T."/>
            <person name="Zhang J."/>
        </authorList>
    </citation>
    <scope>NUCLEOTIDE SEQUENCE [LARGE SCALE GENOMIC DNA]</scope>
    <source>
        <strain evidence="5 6">BZ1</strain>
    </source>
</reference>
<dbReference type="GO" id="GO:0006631">
    <property type="term" value="P:fatty acid metabolic process"/>
    <property type="evidence" value="ECO:0007669"/>
    <property type="project" value="TreeGrafter"/>
</dbReference>